<comment type="caution">
    <text evidence="8">The sequence shown here is derived from an EMBL/GenBank/DDBJ whole genome shotgun (WGS) entry which is preliminary data.</text>
</comment>
<evidence type="ECO:0000313" key="8">
    <source>
        <dbReference type="EMBL" id="GMI32221.1"/>
    </source>
</evidence>
<comment type="similarity">
    <text evidence="1">Belongs to the DNA mismatch repair MutS family.</text>
</comment>
<dbReference type="PROSITE" id="PS00486">
    <property type="entry name" value="DNA_MISMATCH_REPAIR_2"/>
    <property type="match status" value="1"/>
</dbReference>
<keyword evidence="6" id="KW-0472">Membrane</keyword>
<dbReference type="SUPFAM" id="SSF48334">
    <property type="entry name" value="DNA repair protein MutS, domain III"/>
    <property type="match status" value="1"/>
</dbReference>
<dbReference type="Gene3D" id="1.10.1420.10">
    <property type="match status" value="2"/>
</dbReference>
<feature type="transmembrane region" description="Helical" evidence="6">
    <location>
        <begin position="1108"/>
        <end position="1128"/>
    </location>
</feature>
<evidence type="ECO:0000259" key="7">
    <source>
        <dbReference type="PROSITE" id="PS00486"/>
    </source>
</evidence>
<reference evidence="8 9" key="1">
    <citation type="journal article" date="2023" name="Commun. Biol.">
        <title>Genome analysis of Parmales, the sister group of diatoms, reveals the evolutionary specialization of diatoms from phago-mixotrophs to photoautotrophs.</title>
        <authorList>
            <person name="Ban H."/>
            <person name="Sato S."/>
            <person name="Yoshikawa S."/>
            <person name="Yamada K."/>
            <person name="Nakamura Y."/>
            <person name="Ichinomiya M."/>
            <person name="Sato N."/>
            <person name="Blanc-Mathieu R."/>
            <person name="Endo H."/>
            <person name="Kuwata A."/>
            <person name="Ogata H."/>
        </authorList>
    </citation>
    <scope>NUCLEOTIDE SEQUENCE [LARGE SCALE GENOMIC DNA]</scope>
</reference>
<feature type="transmembrane region" description="Helical" evidence="6">
    <location>
        <begin position="1140"/>
        <end position="1162"/>
    </location>
</feature>
<dbReference type="PANTHER" id="PTHR11361:SF20">
    <property type="entry name" value="MUTS PROTEIN HOMOLOG 5"/>
    <property type="match status" value="1"/>
</dbReference>
<keyword evidence="3" id="KW-0067">ATP-binding</keyword>
<name>A0ABQ6MTN7_9STRA</name>
<gene>
    <name evidence="8" type="ORF">TeGR_g2843</name>
</gene>
<dbReference type="InterPro" id="IPR036187">
    <property type="entry name" value="DNA_mismatch_repair_MutS_sf"/>
</dbReference>
<proteinExistence type="inferred from homology"/>
<dbReference type="Pfam" id="PF05192">
    <property type="entry name" value="MutS_III"/>
    <property type="match status" value="1"/>
</dbReference>
<organism evidence="8 9">
    <name type="scientific">Tetraparma gracilis</name>
    <dbReference type="NCBI Taxonomy" id="2962635"/>
    <lineage>
        <taxon>Eukaryota</taxon>
        <taxon>Sar</taxon>
        <taxon>Stramenopiles</taxon>
        <taxon>Ochrophyta</taxon>
        <taxon>Bolidophyceae</taxon>
        <taxon>Parmales</taxon>
        <taxon>Triparmaceae</taxon>
        <taxon>Tetraparma</taxon>
    </lineage>
</organism>
<evidence type="ECO:0000256" key="1">
    <source>
        <dbReference type="ARBA" id="ARBA00006271"/>
    </source>
</evidence>
<feature type="region of interest" description="Disordered" evidence="5">
    <location>
        <begin position="105"/>
        <end position="131"/>
    </location>
</feature>
<feature type="domain" description="DNA mismatch repair proteins mutS family" evidence="7">
    <location>
        <begin position="721"/>
        <end position="737"/>
    </location>
</feature>
<dbReference type="SMART" id="SM00534">
    <property type="entry name" value="MUTSac"/>
    <property type="match status" value="1"/>
</dbReference>
<keyword evidence="4" id="KW-0238">DNA-binding</keyword>
<keyword evidence="9" id="KW-1185">Reference proteome</keyword>
<feature type="transmembrane region" description="Helical" evidence="6">
    <location>
        <begin position="995"/>
        <end position="1015"/>
    </location>
</feature>
<feature type="compositionally biased region" description="Basic and acidic residues" evidence="5">
    <location>
        <begin position="122"/>
        <end position="131"/>
    </location>
</feature>
<keyword evidence="2" id="KW-0547">Nucleotide-binding</keyword>
<dbReference type="EMBL" id="BRYB01001730">
    <property type="protein sequence ID" value="GMI32221.1"/>
    <property type="molecule type" value="Genomic_DNA"/>
</dbReference>
<feature type="transmembrane region" description="Helical" evidence="6">
    <location>
        <begin position="1065"/>
        <end position="1083"/>
    </location>
</feature>
<evidence type="ECO:0000256" key="3">
    <source>
        <dbReference type="ARBA" id="ARBA00022840"/>
    </source>
</evidence>
<dbReference type="InterPro" id="IPR045076">
    <property type="entry name" value="MutS"/>
</dbReference>
<dbReference type="Gene3D" id="3.40.50.300">
    <property type="entry name" value="P-loop containing nucleotide triphosphate hydrolases"/>
    <property type="match status" value="1"/>
</dbReference>
<accession>A0ABQ6MTN7</accession>
<feature type="region of interest" description="Disordered" evidence="5">
    <location>
        <begin position="1"/>
        <end position="24"/>
    </location>
</feature>
<dbReference type="InterPro" id="IPR007696">
    <property type="entry name" value="DNA_mismatch_repair_MutS_core"/>
</dbReference>
<feature type="transmembrane region" description="Helical" evidence="6">
    <location>
        <begin position="960"/>
        <end position="983"/>
    </location>
</feature>
<keyword evidence="6" id="KW-1133">Transmembrane helix</keyword>
<evidence type="ECO:0000256" key="4">
    <source>
        <dbReference type="ARBA" id="ARBA00023125"/>
    </source>
</evidence>
<dbReference type="Proteomes" id="UP001165060">
    <property type="component" value="Unassembled WGS sequence"/>
</dbReference>
<evidence type="ECO:0000256" key="2">
    <source>
        <dbReference type="ARBA" id="ARBA00022741"/>
    </source>
</evidence>
<evidence type="ECO:0000256" key="5">
    <source>
        <dbReference type="SAM" id="MobiDB-lite"/>
    </source>
</evidence>
<dbReference type="PANTHER" id="PTHR11361">
    <property type="entry name" value="DNA MISMATCH REPAIR PROTEIN MUTS FAMILY MEMBER"/>
    <property type="match status" value="1"/>
</dbReference>
<keyword evidence="6" id="KW-0812">Transmembrane</keyword>
<feature type="transmembrane region" description="Helical" evidence="6">
    <location>
        <begin position="1041"/>
        <end position="1059"/>
    </location>
</feature>
<dbReference type="InterPro" id="IPR027417">
    <property type="entry name" value="P-loop_NTPase"/>
</dbReference>
<dbReference type="SUPFAM" id="SSF52540">
    <property type="entry name" value="P-loop containing nucleoside triphosphate hydrolases"/>
    <property type="match status" value="1"/>
</dbReference>
<dbReference type="Pfam" id="PF00488">
    <property type="entry name" value="MutS_V"/>
    <property type="match status" value="1"/>
</dbReference>
<evidence type="ECO:0000313" key="9">
    <source>
        <dbReference type="Proteomes" id="UP001165060"/>
    </source>
</evidence>
<evidence type="ECO:0000256" key="6">
    <source>
        <dbReference type="SAM" id="Phobius"/>
    </source>
</evidence>
<sequence length="1197" mass="130366">MDTDRELPQDPASSSLPAPPNDDGERILCCFEEGERIAFAAYEEVTGTIVIESASAFGYDTPDVIHAFRRNLDEPTLVLVSPKIAGNEPLLGAIIMSDAAIARQEEGADEAAEGAGAEGEGEEKAAGEMEKAEVRERTIPFKVLKSSAFQLALCRQNILENLVVKELEAKEKRSELARNAVDFPMPVGASGGAHPTGVSLPSATQAYNRLSGVVSLEDSTLVRALGGLMVHLQATLFRLDSAQVSVQSVRNARDMTFMAVDLASLFALHIFKEERHPGASAARNKHTKEGFSLYAFLNRSVSSRTGSRFLKNWMLRPLLDTDEIGFRNDFVEMFMKPELSAVVDTIKRSFKHLGDVGRVLASMVKAQSSPEDFITLKRSLDAAVQIVGVFQDVERVVQELSETEANANEPDSASSRYATCLDSLLDAIEAPTLAAVSDGIAQIFDEEIMKTDKELYIREGFSPDLDNARARFDDLNDMLTRVSGSLAQQYQRELSVIFLPQVGFLVAVDQGLTAGLVDTHQFVLSFVEGGAVYYKTPETLVLDDEEGDLDALIKDTEAMIAAELEEDILEHESALRSSFSALAELDVILAFAAASLEMNGVRPEIVERSEVMIQNGRSPLQAIITDHQYIPNDVLLTTEDSIAMITGPNFSGKSSYLSMVGLLVYMAHLGVFLPCDRARVGLTDRILVRLATVESCSVPQSTFQIDLTQMAKIMRTSSSSSLVLIDEFGKGTSPTSGMAVLAAAIGTLSAVGCRVVCSTHFLELFSMGLLVDGRGGVKTYKMGIHVPENEEDAPVPLFKLEPGFASSSDGLRCAQMAGLNAKVLARGYTVLEAIKTNAVIEKLPMGGGGEGGDFAAKKSEVLKEFLSLSIDEGDEEGGGWADASDDDILGLRDKIASLQGDDTAQCRTVNNCPVMMACWYDESLGDRNDVPSCHCSTIAITSQEDWPTCGTQSAYTWRPILIGSGNVLMCFSVMAYGIWIITVLKKLGQLHMNDITQALVLAIVGIGCIFVHQLAELTQMFMLDKTFQCEGAKNKAKVTKIVNIASGFFLVTFLGIMWVSGTTNGGSYALLWMLILIVAFQIGSRKLRKQLHKPGEEMPPTVWAMRYYVRRWCMSVFFYLVFIVMFIMNSGTANANPKYWSHWAGLIYHALAQLYVSNVIYIRATLDKKLAKFKETGKVAPTTVVQSSTSSASTESA</sequence>
<feature type="transmembrane region" description="Helical" evidence="6">
    <location>
        <begin position="656"/>
        <end position="675"/>
    </location>
</feature>
<dbReference type="InterPro" id="IPR000432">
    <property type="entry name" value="DNA_mismatch_repair_MutS_C"/>
</dbReference>
<dbReference type="SMART" id="SM00533">
    <property type="entry name" value="MUTSd"/>
    <property type="match status" value="1"/>
</dbReference>
<protein>
    <recommendedName>
        <fullName evidence="7">DNA mismatch repair proteins mutS family domain-containing protein</fullName>
    </recommendedName>
</protein>